<feature type="transmembrane region" description="Helical" evidence="1">
    <location>
        <begin position="165"/>
        <end position="193"/>
    </location>
</feature>
<dbReference type="EMBL" id="DRYK01000089">
    <property type="protein sequence ID" value="HHP68575.1"/>
    <property type="molecule type" value="Genomic_DNA"/>
</dbReference>
<organism evidence="2">
    <name type="scientific">Thermogladius calderae</name>
    <dbReference type="NCBI Taxonomy" id="1200300"/>
    <lineage>
        <taxon>Archaea</taxon>
        <taxon>Thermoproteota</taxon>
        <taxon>Thermoprotei</taxon>
        <taxon>Desulfurococcales</taxon>
        <taxon>Desulfurococcaceae</taxon>
        <taxon>Thermogladius</taxon>
    </lineage>
</organism>
<feature type="transmembrane region" description="Helical" evidence="1">
    <location>
        <begin position="109"/>
        <end position="130"/>
    </location>
</feature>
<name>A0A7J3Y195_9CREN</name>
<proteinExistence type="predicted"/>
<evidence type="ECO:0000313" key="2">
    <source>
        <dbReference type="EMBL" id="HHP68575.1"/>
    </source>
</evidence>
<evidence type="ECO:0000256" key="1">
    <source>
        <dbReference type="SAM" id="Phobius"/>
    </source>
</evidence>
<feature type="transmembrane region" description="Helical" evidence="1">
    <location>
        <begin position="31"/>
        <end position="47"/>
    </location>
</feature>
<keyword evidence="1" id="KW-1133">Transmembrane helix</keyword>
<comment type="caution">
    <text evidence="2">The sequence shown here is derived from an EMBL/GenBank/DDBJ whole genome shotgun (WGS) entry which is preliminary data.</text>
</comment>
<keyword evidence="1" id="KW-0812">Transmembrane</keyword>
<accession>A0A7J3Y195</accession>
<feature type="transmembrane region" description="Helical" evidence="1">
    <location>
        <begin position="54"/>
        <end position="78"/>
    </location>
</feature>
<feature type="transmembrane region" description="Helical" evidence="1">
    <location>
        <begin position="84"/>
        <end position="102"/>
    </location>
</feature>
<protein>
    <submittedName>
        <fullName evidence="2">Uncharacterized protein</fullName>
    </submittedName>
</protein>
<keyword evidence="1" id="KW-0472">Membrane</keyword>
<reference evidence="2" key="1">
    <citation type="journal article" date="2020" name="mSystems">
        <title>Genome- and Community-Level Interaction Insights into Carbon Utilization and Element Cycling Functions of Hydrothermarchaeota in Hydrothermal Sediment.</title>
        <authorList>
            <person name="Zhou Z."/>
            <person name="Liu Y."/>
            <person name="Xu W."/>
            <person name="Pan J."/>
            <person name="Luo Z.H."/>
            <person name="Li M."/>
        </authorList>
    </citation>
    <scope>NUCLEOTIDE SEQUENCE [LARGE SCALE GENOMIC DNA]</scope>
    <source>
        <strain evidence="2">SpSt-110</strain>
    </source>
</reference>
<gene>
    <name evidence="2" type="ORF">ENM60_07345</name>
</gene>
<sequence length="224" mass="24028">MSRYLSSGVVFLSLLAVGSLASRLESTAGGAACLILSILVINAAFYLRGRVGVWSLIAVLGGLLFSTTLLKFLSLLISPVVGDYTDVLLILFVIAMLALYNYGEVLSALLSPLTPIGVLVSTILGIYLGLDDPLRYILAYLIDLTSSSTIIYTKGGNYSSLIDSLLVFLTLYLNPVMGVGPYALIIFLAFHVARNILAGLNRYSLARMVGFLDVVLRPLVVAAW</sequence>
<dbReference type="AlphaFoldDB" id="A0A7J3Y195"/>